<gene>
    <name evidence="1" type="ORF">OBE_01164</name>
</gene>
<dbReference type="EMBL" id="AJWZ01000765">
    <property type="protein sequence ID" value="EKC75826.1"/>
    <property type="molecule type" value="Genomic_DNA"/>
</dbReference>
<accession>K1UVZ3</accession>
<dbReference type="AlphaFoldDB" id="K1UVZ3"/>
<dbReference type="Pfam" id="PF14198">
    <property type="entry name" value="TnpV"/>
    <property type="match status" value="1"/>
</dbReference>
<comment type="caution">
    <text evidence="1">The sequence shown here is derived from an EMBL/GenBank/DDBJ whole genome shotgun (WGS) entry which is preliminary data.</text>
</comment>
<sequence length="264" mass="30399">MREISYSQNGEYQIPDISLEETRGTIGKYGMMRKEYLRNHKVARFNILTLQNRLDSHLMEIDSQARQRVDDLMNELLEKDPAPDKMADGMAWTRHMNQIKAQARGAGDSGDYLQLSLFPTEEEQLGEIRKAAAALEQPAAFLISDEVVNDILRTGSGQKNTLFHITARLIEGLDNEEMRSFLKDEYGTGGKGFTIDGQKISIWYDNDGIRIRRGDSARRNFDRMVTWEEAANRIRDMYEDGNYVDNLISMPFRVPAVEVPYRHR</sequence>
<name>K1UVZ3_9ZZZZ</name>
<proteinExistence type="predicted"/>
<dbReference type="InterPro" id="IPR026989">
    <property type="entry name" value="TnpV"/>
</dbReference>
<organism evidence="1">
    <name type="scientific">human gut metagenome</name>
    <dbReference type="NCBI Taxonomy" id="408170"/>
    <lineage>
        <taxon>unclassified sequences</taxon>
        <taxon>metagenomes</taxon>
        <taxon>organismal metagenomes</taxon>
    </lineage>
</organism>
<feature type="non-terminal residue" evidence="1">
    <location>
        <position position="264"/>
    </location>
</feature>
<reference evidence="1" key="1">
    <citation type="journal article" date="2013" name="Environ. Microbiol.">
        <title>Microbiota from the distal guts of lean and obese adolescents exhibit partial functional redundancy besides clear differences in community structure.</title>
        <authorList>
            <person name="Ferrer M."/>
            <person name="Ruiz A."/>
            <person name="Lanza F."/>
            <person name="Haange S.B."/>
            <person name="Oberbach A."/>
            <person name="Till H."/>
            <person name="Bargiela R."/>
            <person name="Campoy C."/>
            <person name="Segura M.T."/>
            <person name="Richter M."/>
            <person name="von Bergen M."/>
            <person name="Seifert J."/>
            <person name="Suarez A."/>
        </authorList>
    </citation>
    <scope>NUCLEOTIDE SEQUENCE</scope>
</reference>
<evidence type="ECO:0000313" key="1">
    <source>
        <dbReference type="EMBL" id="EKC75826.1"/>
    </source>
</evidence>
<protein>
    <submittedName>
        <fullName evidence="1">Uncharacterized protein</fullName>
    </submittedName>
</protein>